<evidence type="ECO:0000313" key="3">
    <source>
        <dbReference type="Proteomes" id="UP000297245"/>
    </source>
</evidence>
<evidence type="ECO:0000313" key="2">
    <source>
        <dbReference type="EMBL" id="THV01108.1"/>
    </source>
</evidence>
<accession>A0A4S8MER3</accession>
<name>A0A4S8MER3_DENBC</name>
<sequence>MSSYSIAGAYGSVLIGALVSSMLSGMLSIQCMIYVKNFASDPLHIKAIVSFLYDLLKCLHTIDKSQSGVHSRILDITHSVIIWTGLWEWIVTHFGDMSQIDHIPRQVMKNL</sequence>
<dbReference type="EMBL" id="ML179094">
    <property type="protein sequence ID" value="THV01108.1"/>
    <property type="molecule type" value="Genomic_DNA"/>
</dbReference>
<organism evidence="2 3">
    <name type="scientific">Dendrothele bispora (strain CBS 962.96)</name>
    <dbReference type="NCBI Taxonomy" id="1314807"/>
    <lineage>
        <taxon>Eukaryota</taxon>
        <taxon>Fungi</taxon>
        <taxon>Dikarya</taxon>
        <taxon>Basidiomycota</taxon>
        <taxon>Agaricomycotina</taxon>
        <taxon>Agaricomycetes</taxon>
        <taxon>Agaricomycetidae</taxon>
        <taxon>Agaricales</taxon>
        <taxon>Agaricales incertae sedis</taxon>
        <taxon>Dendrothele</taxon>
    </lineage>
</organism>
<gene>
    <name evidence="2" type="ORF">K435DRAFT_655956</name>
</gene>
<keyword evidence="1" id="KW-1133">Transmembrane helix</keyword>
<dbReference type="AlphaFoldDB" id="A0A4S8MER3"/>
<keyword evidence="3" id="KW-1185">Reference proteome</keyword>
<proteinExistence type="predicted"/>
<dbReference type="OrthoDB" id="3206554at2759"/>
<dbReference type="Proteomes" id="UP000297245">
    <property type="component" value="Unassembled WGS sequence"/>
</dbReference>
<evidence type="ECO:0000256" key="1">
    <source>
        <dbReference type="SAM" id="Phobius"/>
    </source>
</evidence>
<reference evidence="2 3" key="1">
    <citation type="journal article" date="2019" name="Nat. Ecol. Evol.">
        <title>Megaphylogeny resolves global patterns of mushroom evolution.</title>
        <authorList>
            <person name="Varga T."/>
            <person name="Krizsan K."/>
            <person name="Foldi C."/>
            <person name="Dima B."/>
            <person name="Sanchez-Garcia M."/>
            <person name="Sanchez-Ramirez S."/>
            <person name="Szollosi G.J."/>
            <person name="Szarkandi J.G."/>
            <person name="Papp V."/>
            <person name="Albert L."/>
            <person name="Andreopoulos W."/>
            <person name="Angelini C."/>
            <person name="Antonin V."/>
            <person name="Barry K.W."/>
            <person name="Bougher N.L."/>
            <person name="Buchanan P."/>
            <person name="Buyck B."/>
            <person name="Bense V."/>
            <person name="Catcheside P."/>
            <person name="Chovatia M."/>
            <person name="Cooper J."/>
            <person name="Damon W."/>
            <person name="Desjardin D."/>
            <person name="Finy P."/>
            <person name="Geml J."/>
            <person name="Haridas S."/>
            <person name="Hughes K."/>
            <person name="Justo A."/>
            <person name="Karasinski D."/>
            <person name="Kautmanova I."/>
            <person name="Kiss B."/>
            <person name="Kocsube S."/>
            <person name="Kotiranta H."/>
            <person name="LaButti K.M."/>
            <person name="Lechner B.E."/>
            <person name="Liimatainen K."/>
            <person name="Lipzen A."/>
            <person name="Lukacs Z."/>
            <person name="Mihaltcheva S."/>
            <person name="Morgado L.N."/>
            <person name="Niskanen T."/>
            <person name="Noordeloos M.E."/>
            <person name="Ohm R.A."/>
            <person name="Ortiz-Santana B."/>
            <person name="Ovrebo C."/>
            <person name="Racz N."/>
            <person name="Riley R."/>
            <person name="Savchenko A."/>
            <person name="Shiryaev A."/>
            <person name="Soop K."/>
            <person name="Spirin V."/>
            <person name="Szebenyi C."/>
            <person name="Tomsovsky M."/>
            <person name="Tulloss R.E."/>
            <person name="Uehling J."/>
            <person name="Grigoriev I.V."/>
            <person name="Vagvolgyi C."/>
            <person name="Papp T."/>
            <person name="Martin F.M."/>
            <person name="Miettinen O."/>
            <person name="Hibbett D.S."/>
            <person name="Nagy L.G."/>
        </authorList>
    </citation>
    <scope>NUCLEOTIDE SEQUENCE [LARGE SCALE GENOMIC DNA]</scope>
    <source>
        <strain evidence="2 3">CBS 962.96</strain>
    </source>
</reference>
<keyword evidence="1" id="KW-0812">Transmembrane</keyword>
<protein>
    <submittedName>
        <fullName evidence="2">Uncharacterized protein</fullName>
    </submittedName>
</protein>
<feature type="transmembrane region" description="Helical" evidence="1">
    <location>
        <begin position="6"/>
        <end position="29"/>
    </location>
</feature>
<keyword evidence="1" id="KW-0472">Membrane</keyword>